<proteinExistence type="predicted"/>
<name>A0A091MG01_CARIC</name>
<protein>
    <recommendedName>
        <fullName evidence="3">CD2 protein</fullName>
    </recommendedName>
</protein>
<dbReference type="InterPro" id="IPR036179">
    <property type="entry name" value="Ig-like_dom_sf"/>
</dbReference>
<dbReference type="Proteomes" id="UP000054116">
    <property type="component" value="Unassembled WGS sequence"/>
</dbReference>
<sequence length="111" mass="12842">WTRDGTRLLQIKDNKVKYYVNKEQCRCKIFVNGTLQIQQVVKEDSGKYRVTVYQQNGKLKAEEDTMFIVQGERNNLRCTCPFSSFSDPVPQPILSAECMNKTVSVKCEVKQ</sequence>
<feature type="non-terminal residue" evidence="1">
    <location>
        <position position="1"/>
    </location>
</feature>
<reference evidence="1 2" key="1">
    <citation type="submission" date="2014-04" db="EMBL/GenBank/DDBJ databases">
        <title>Genome evolution of avian class.</title>
        <authorList>
            <person name="Zhang G."/>
            <person name="Li C."/>
        </authorList>
    </citation>
    <scope>NUCLEOTIDE SEQUENCE [LARGE SCALE GENOMIC DNA]</scope>
    <source>
        <strain evidence="1">BGI_N322</strain>
    </source>
</reference>
<evidence type="ECO:0000313" key="2">
    <source>
        <dbReference type="Proteomes" id="UP000054116"/>
    </source>
</evidence>
<dbReference type="EMBL" id="KK503558">
    <property type="protein sequence ID" value="KFP60545.1"/>
    <property type="molecule type" value="Genomic_DNA"/>
</dbReference>
<evidence type="ECO:0000313" key="1">
    <source>
        <dbReference type="EMBL" id="KFP60545.1"/>
    </source>
</evidence>
<dbReference type="SUPFAM" id="SSF48726">
    <property type="entry name" value="Immunoglobulin"/>
    <property type="match status" value="1"/>
</dbReference>
<keyword evidence="2" id="KW-1185">Reference proteome</keyword>
<organism evidence="1 2">
    <name type="scientific">Cariama cristata</name>
    <name type="common">Red-legged seriema</name>
    <dbReference type="NCBI Taxonomy" id="54380"/>
    <lineage>
        <taxon>Eukaryota</taxon>
        <taxon>Metazoa</taxon>
        <taxon>Chordata</taxon>
        <taxon>Craniata</taxon>
        <taxon>Vertebrata</taxon>
        <taxon>Euteleostomi</taxon>
        <taxon>Archelosauria</taxon>
        <taxon>Archosauria</taxon>
        <taxon>Dinosauria</taxon>
        <taxon>Saurischia</taxon>
        <taxon>Theropoda</taxon>
        <taxon>Coelurosauria</taxon>
        <taxon>Aves</taxon>
        <taxon>Neognathae</taxon>
        <taxon>Neoaves</taxon>
        <taxon>Telluraves</taxon>
        <taxon>Australaves</taxon>
        <taxon>Cariamiformes</taxon>
        <taxon>Cariamidae</taxon>
        <taxon>Cariama</taxon>
    </lineage>
</organism>
<gene>
    <name evidence="1" type="ORF">N322_00676</name>
</gene>
<feature type="non-terminal residue" evidence="1">
    <location>
        <position position="111"/>
    </location>
</feature>
<dbReference type="AlphaFoldDB" id="A0A091MG01"/>
<dbReference type="Gene3D" id="2.60.40.10">
    <property type="entry name" value="Immunoglobulins"/>
    <property type="match status" value="1"/>
</dbReference>
<accession>A0A091MG01</accession>
<evidence type="ECO:0008006" key="3">
    <source>
        <dbReference type="Google" id="ProtNLM"/>
    </source>
</evidence>
<dbReference type="InterPro" id="IPR013783">
    <property type="entry name" value="Ig-like_fold"/>
</dbReference>